<sequence>VHYVGNCKIWRTPGFLIIELPSTRRLLYAEPRVKQVVEYDEETEEITARSSIRYKASKKKQWWTDRTYGGKIVENYTQAIANDVLRAFILRCRANGWPIVLHVHDEGVMEVPIGFFSLDDFIEEMEKPLWWTDGLPMKAAGYVSTRYRKG</sequence>
<evidence type="ECO:0008006" key="2">
    <source>
        <dbReference type="Google" id="ProtNLM"/>
    </source>
</evidence>
<dbReference type="EMBL" id="LAZR01020738">
    <property type="protein sequence ID" value="KKL87796.1"/>
    <property type="molecule type" value="Genomic_DNA"/>
</dbReference>
<accession>A0A0F9GBF4</accession>
<organism evidence="1">
    <name type="scientific">marine sediment metagenome</name>
    <dbReference type="NCBI Taxonomy" id="412755"/>
    <lineage>
        <taxon>unclassified sequences</taxon>
        <taxon>metagenomes</taxon>
        <taxon>ecological metagenomes</taxon>
    </lineage>
</organism>
<evidence type="ECO:0000313" key="1">
    <source>
        <dbReference type="EMBL" id="KKL87796.1"/>
    </source>
</evidence>
<protein>
    <recommendedName>
        <fullName evidence="2">DNA-directed DNA polymerase family A palm domain-containing protein</fullName>
    </recommendedName>
</protein>
<gene>
    <name evidence="1" type="ORF">LCGC14_1931060</name>
</gene>
<reference evidence="1" key="1">
    <citation type="journal article" date="2015" name="Nature">
        <title>Complex archaea that bridge the gap between prokaryotes and eukaryotes.</title>
        <authorList>
            <person name="Spang A."/>
            <person name="Saw J.H."/>
            <person name="Jorgensen S.L."/>
            <person name="Zaremba-Niedzwiedzka K."/>
            <person name="Martijn J."/>
            <person name="Lind A.E."/>
            <person name="van Eijk R."/>
            <person name="Schleper C."/>
            <person name="Guy L."/>
            <person name="Ettema T.J."/>
        </authorList>
    </citation>
    <scope>NUCLEOTIDE SEQUENCE</scope>
</reference>
<proteinExistence type="predicted"/>
<feature type="non-terminal residue" evidence="1">
    <location>
        <position position="1"/>
    </location>
</feature>
<name>A0A0F9GBF4_9ZZZZ</name>
<dbReference type="AlphaFoldDB" id="A0A0F9GBF4"/>
<dbReference type="InterPro" id="IPR043502">
    <property type="entry name" value="DNA/RNA_pol_sf"/>
</dbReference>
<dbReference type="SUPFAM" id="SSF56672">
    <property type="entry name" value="DNA/RNA polymerases"/>
    <property type="match status" value="1"/>
</dbReference>
<comment type="caution">
    <text evidence="1">The sequence shown here is derived from an EMBL/GenBank/DDBJ whole genome shotgun (WGS) entry which is preliminary data.</text>
</comment>